<keyword evidence="1" id="KW-0812">Transmembrane</keyword>
<reference evidence="3" key="2">
    <citation type="submission" date="2024-04" db="EMBL/GenBank/DDBJ databases">
        <authorList>
            <person name="Chen Y."/>
            <person name="Shah S."/>
            <person name="Dougan E. K."/>
            <person name="Thang M."/>
            <person name="Chan C."/>
        </authorList>
    </citation>
    <scope>NUCLEOTIDE SEQUENCE [LARGE SCALE GENOMIC DNA]</scope>
</reference>
<dbReference type="AlphaFoldDB" id="A0A9P1GEB7"/>
<evidence type="ECO:0000256" key="1">
    <source>
        <dbReference type="SAM" id="Phobius"/>
    </source>
</evidence>
<evidence type="ECO:0000313" key="2">
    <source>
        <dbReference type="EMBL" id="CAI4009928.1"/>
    </source>
</evidence>
<dbReference type="EMBL" id="CAMXCT020004669">
    <property type="protein sequence ID" value="CAL1163303.1"/>
    <property type="molecule type" value="Genomic_DNA"/>
</dbReference>
<proteinExistence type="predicted"/>
<dbReference type="EMBL" id="CAMXCT030004669">
    <property type="protein sequence ID" value="CAL4797240.1"/>
    <property type="molecule type" value="Genomic_DNA"/>
</dbReference>
<keyword evidence="1" id="KW-1133">Transmembrane helix</keyword>
<comment type="caution">
    <text evidence="2">The sequence shown here is derived from an EMBL/GenBank/DDBJ whole genome shotgun (WGS) entry which is preliminary data.</text>
</comment>
<dbReference type="Proteomes" id="UP001152797">
    <property type="component" value="Unassembled WGS sequence"/>
</dbReference>
<feature type="transmembrane region" description="Helical" evidence="1">
    <location>
        <begin position="24"/>
        <end position="48"/>
    </location>
</feature>
<keyword evidence="1" id="KW-0472">Membrane</keyword>
<sequence length="515" mass="56705">MAMAEMEDVPLVSEEKIPSNRRRLMMVVGATTFLMAMTLSISLGYVYFHKQHFRIRAGDPLHTKVGFPNQKDVQKLLELLQETYPDPQIVFKELKSLNVDNSDPENIKFTPKDWKPSNVTQKSQLRSRRLQEFLPDQIDTHMDYDYFESLNLALCVIDGYQSALTIGQIATNIHSLTIACESPYPKDPQQQDFCAQMVSLNLALWGYLACFIEDMVSACGPEFNLNAGCSLDVTGLLTNSFLAASAGAGMKQNCLPPGGYKGTTPAPEVEVDTDPVTRTFGVSVQDDIEGFLKRLRERQQAAQRERTERFKLNSAVGAGSRRLDEIANLPAMPLMKQEMDSEADAEYIQKRAQETIDSFLGGKDIDIKDKAAVKRQLKLTSEEVIQLKKDSDEKKWKRAACGLDTQKAAARLAQAAVMMAFAVKDCSVENFQDKGQAGKNKCAVDITAAIASAGIAASLITISVINCPASLEFTEIMGKRFCAASIIDLVVATSYIGTSIASIQGTCGTLDNAWE</sequence>
<protein>
    <submittedName>
        <fullName evidence="2">Uncharacterized protein</fullName>
    </submittedName>
</protein>
<dbReference type="OrthoDB" id="432692at2759"/>
<accession>A0A9P1GEB7</accession>
<reference evidence="2" key="1">
    <citation type="submission" date="2022-10" db="EMBL/GenBank/DDBJ databases">
        <authorList>
            <person name="Chen Y."/>
            <person name="Dougan E. K."/>
            <person name="Chan C."/>
            <person name="Rhodes N."/>
            <person name="Thang M."/>
        </authorList>
    </citation>
    <scope>NUCLEOTIDE SEQUENCE</scope>
</reference>
<evidence type="ECO:0000313" key="4">
    <source>
        <dbReference type="Proteomes" id="UP001152797"/>
    </source>
</evidence>
<keyword evidence="4" id="KW-1185">Reference proteome</keyword>
<evidence type="ECO:0000313" key="3">
    <source>
        <dbReference type="EMBL" id="CAL1163303.1"/>
    </source>
</evidence>
<organism evidence="2">
    <name type="scientific">Cladocopium goreaui</name>
    <dbReference type="NCBI Taxonomy" id="2562237"/>
    <lineage>
        <taxon>Eukaryota</taxon>
        <taxon>Sar</taxon>
        <taxon>Alveolata</taxon>
        <taxon>Dinophyceae</taxon>
        <taxon>Suessiales</taxon>
        <taxon>Symbiodiniaceae</taxon>
        <taxon>Cladocopium</taxon>
    </lineage>
</organism>
<name>A0A9P1GEB7_9DINO</name>
<dbReference type="EMBL" id="CAMXCT010004669">
    <property type="protein sequence ID" value="CAI4009928.1"/>
    <property type="molecule type" value="Genomic_DNA"/>
</dbReference>
<gene>
    <name evidence="2" type="ORF">C1SCF055_LOCUS35253</name>
</gene>